<evidence type="ECO:0000259" key="2">
    <source>
        <dbReference type="Pfam" id="PF04235"/>
    </source>
</evidence>
<dbReference type="PANTHER" id="PTHR30590">
    <property type="entry name" value="INNER MEMBRANE PROTEIN"/>
    <property type="match status" value="1"/>
</dbReference>
<keyword evidence="1" id="KW-0812">Transmembrane</keyword>
<organism evidence="3 4">
    <name type="scientific">Sphingomonas lycopersici</name>
    <dbReference type="NCBI Taxonomy" id="2951807"/>
    <lineage>
        <taxon>Bacteria</taxon>
        <taxon>Pseudomonadati</taxon>
        <taxon>Pseudomonadota</taxon>
        <taxon>Alphaproteobacteria</taxon>
        <taxon>Sphingomonadales</taxon>
        <taxon>Sphingomonadaceae</taxon>
        <taxon>Sphingomonas</taxon>
    </lineage>
</organism>
<protein>
    <submittedName>
        <fullName evidence="3">DUF418 domain-containing protein</fullName>
    </submittedName>
</protein>
<keyword evidence="4" id="KW-1185">Reference proteome</keyword>
<feature type="transmembrane region" description="Helical" evidence="1">
    <location>
        <begin position="233"/>
        <end position="251"/>
    </location>
</feature>
<proteinExistence type="predicted"/>
<dbReference type="InterPro" id="IPR007349">
    <property type="entry name" value="DUF418"/>
</dbReference>
<keyword evidence="1" id="KW-0472">Membrane</keyword>
<dbReference type="PANTHER" id="PTHR30590:SF2">
    <property type="entry name" value="INNER MEMBRANE PROTEIN"/>
    <property type="match status" value="1"/>
</dbReference>
<feature type="transmembrane region" description="Helical" evidence="1">
    <location>
        <begin position="145"/>
        <end position="164"/>
    </location>
</feature>
<gene>
    <name evidence="3" type="ORF">NEE01_14075</name>
</gene>
<dbReference type="Proteomes" id="UP001165565">
    <property type="component" value="Unassembled WGS sequence"/>
</dbReference>
<feature type="transmembrane region" description="Helical" evidence="1">
    <location>
        <begin position="305"/>
        <end position="324"/>
    </location>
</feature>
<feature type="transmembrane region" description="Helical" evidence="1">
    <location>
        <begin position="345"/>
        <end position="364"/>
    </location>
</feature>
<evidence type="ECO:0000313" key="3">
    <source>
        <dbReference type="EMBL" id="MCW6535907.1"/>
    </source>
</evidence>
<name>A0AA42CRB4_9SPHN</name>
<feature type="transmembrane region" description="Helical" evidence="1">
    <location>
        <begin position="21"/>
        <end position="41"/>
    </location>
</feature>
<evidence type="ECO:0000256" key="1">
    <source>
        <dbReference type="SAM" id="Phobius"/>
    </source>
</evidence>
<comment type="caution">
    <text evidence="3">The sequence shown here is derived from an EMBL/GenBank/DDBJ whole genome shotgun (WGS) entry which is preliminary data.</text>
</comment>
<feature type="transmembrane region" description="Helical" evidence="1">
    <location>
        <begin position="116"/>
        <end position="138"/>
    </location>
</feature>
<dbReference type="EMBL" id="JANFAV010000009">
    <property type="protein sequence ID" value="MCW6535907.1"/>
    <property type="molecule type" value="Genomic_DNA"/>
</dbReference>
<evidence type="ECO:0000313" key="4">
    <source>
        <dbReference type="Proteomes" id="UP001165565"/>
    </source>
</evidence>
<feature type="domain" description="DUF418" evidence="2">
    <location>
        <begin position="248"/>
        <end position="409"/>
    </location>
</feature>
<accession>A0AA42CRB4</accession>
<feature type="transmembrane region" description="Helical" evidence="1">
    <location>
        <begin position="370"/>
        <end position="386"/>
    </location>
</feature>
<dbReference type="InterPro" id="IPR052529">
    <property type="entry name" value="Bact_Transport_Assoc"/>
</dbReference>
<sequence>MSIDREKAAPARIATLDAVRGVAVMGILLLNIVSFALPAYAYVDPHFAGGAEGANWWSWAIVFVLADGKMRGLFTMLFGASTVLVAERALASGESPARVHYARAASLFAIGLVHAYLIWAGDILTLYAVCGALAFVAWRWPVRMLASLGALLLLWQLALGLLVYNDTRRFEAAAATPHASAAVRAQWKDYQAALLPPHPPVAEQIAIYRGDWNTVTRARAEAALEIETQVMPWMLPETFGLMLLGMALFRAGFFSGGWARRHYWAVAVAGAGVTIPLYVALAGWMSATHFDPILLLLTEPLHLTLLRPALAVAEAALVILFVTSGRARWLAARLTAAGRMAFSNYLGTSIVCTLIFYGYGLGWFGQLERWQLYPVVFAIWIAMLGWSQPWLERFAYGPAEWLWRSLARGRWQSFRRI</sequence>
<dbReference type="AlphaFoldDB" id="A0AA42CRB4"/>
<keyword evidence="1" id="KW-1133">Transmembrane helix</keyword>
<reference evidence="3" key="1">
    <citation type="submission" date="2022-06" db="EMBL/GenBank/DDBJ databases">
        <title>Sphingomonas sp. nov. isolated from rhizosphere soil of tomato.</title>
        <authorList>
            <person name="Dong H."/>
            <person name="Gao R."/>
        </authorList>
    </citation>
    <scope>NUCLEOTIDE SEQUENCE</scope>
    <source>
        <strain evidence="3">MMSM24</strain>
    </source>
</reference>
<dbReference type="Pfam" id="PF04235">
    <property type="entry name" value="DUF418"/>
    <property type="match status" value="1"/>
</dbReference>
<dbReference type="RefSeq" id="WP_179513335.1">
    <property type="nucleotide sequence ID" value="NZ_JANFAV010000009.1"/>
</dbReference>
<feature type="transmembrane region" description="Helical" evidence="1">
    <location>
        <begin position="263"/>
        <end position="285"/>
    </location>
</feature>